<feature type="compositionally biased region" description="Basic and acidic residues" evidence="3">
    <location>
        <begin position="22"/>
        <end position="38"/>
    </location>
</feature>
<keyword evidence="2" id="KW-0175">Coiled coil</keyword>
<feature type="domain" description="CCHC-type" evidence="4">
    <location>
        <begin position="95"/>
        <end position="108"/>
    </location>
</feature>
<dbReference type="InterPro" id="IPR036875">
    <property type="entry name" value="Znf_CCHC_sf"/>
</dbReference>
<evidence type="ECO:0000259" key="4">
    <source>
        <dbReference type="PROSITE" id="PS50158"/>
    </source>
</evidence>
<dbReference type="GO" id="GO:0008270">
    <property type="term" value="F:zinc ion binding"/>
    <property type="evidence" value="ECO:0007669"/>
    <property type="project" value="UniProtKB-KW"/>
</dbReference>
<comment type="caution">
    <text evidence="5">The sequence shown here is derived from an EMBL/GenBank/DDBJ whole genome shotgun (WGS) entry which is preliminary data.</text>
</comment>
<keyword evidence="6" id="KW-1185">Reference proteome</keyword>
<dbReference type="Proteomes" id="UP000789759">
    <property type="component" value="Unassembled WGS sequence"/>
</dbReference>
<gene>
    <name evidence="5" type="ORF">CPELLU_LOCUS6929</name>
</gene>
<sequence length="346" mass="39860">SPGRSTAPKDRKKRELRKKSKEKGIEVEKITRMNHNEEQNNNYPYDNHSERSQKPVEPYYQIAAAFREATAGVATLPAHQEGKLICNSASSRFTCYNCGEVGHMTRECMSEMRNLTPRSQNNPPTRFVPKLQDVNFVGLEENEGYTSKVEAEVFVTPKAHYQPYSLQRTRSRIKNLELQLEEKLRNNSSAAEVPLANPVNRGPNLITLTPGNFTTPRPHRKKGQLAEILISHDGDPPLLKSDDRDEFEKTFDKFEYKDEDLEEAKGYFTEEVPSDELYNNPWKDHFSPTIYLANIEEHPTEGKDPEEETLEEKIKQNINTKDLFPEQQKEAYTLLICEKSVFEGHE</sequence>
<dbReference type="AlphaFoldDB" id="A0A9N9GE02"/>
<evidence type="ECO:0000256" key="1">
    <source>
        <dbReference type="PROSITE-ProRule" id="PRU00047"/>
    </source>
</evidence>
<evidence type="ECO:0000313" key="6">
    <source>
        <dbReference type="Proteomes" id="UP000789759"/>
    </source>
</evidence>
<reference evidence="5" key="1">
    <citation type="submission" date="2021-06" db="EMBL/GenBank/DDBJ databases">
        <authorList>
            <person name="Kallberg Y."/>
            <person name="Tangrot J."/>
            <person name="Rosling A."/>
        </authorList>
    </citation>
    <scope>NUCLEOTIDE SEQUENCE</scope>
    <source>
        <strain evidence="5">FL966</strain>
    </source>
</reference>
<dbReference type="Pfam" id="PF00098">
    <property type="entry name" value="zf-CCHC"/>
    <property type="match status" value="1"/>
</dbReference>
<dbReference type="EMBL" id="CAJVQA010004479">
    <property type="protein sequence ID" value="CAG8599640.1"/>
    <property type="molecule type" value="Genomic_DNA"/>
</dbReference>
<keyword evidence="1" id="KW-0862">Zinc</keyword>
<keyword evidence="1" id="KW-0863">Zinc-finger</keyword>
<accession>A0A9N9GE02</accession>
<feature type="non-terminal residue" evidence="5">
    <location>
        <position position="1"/>
    </location>
</feature>
<evidence type="ECO:0000313" key="5">
    <source>
        <dbReference type="EMBL" id="CAG8599640.1"/>
    </source>
</evidence>
<keyword evidence="1" id="KW-0479">Metal-binding</keyword>
<feature type="compositionally biased region" description="Basic residues" evidence="3">
    <location>
        <begin position="10"/>
        <end position="21"/>
    </location>
</feature>
<feature type="region of interest" description="Disordered" evidence="3">
    <location>
        <begin position="1"/>
        <end position="53"/>
    </location>
</feature>
<dbReference type="GO" id="GO:0003676">
    <property type="term" value="F:nucleic acid binding"/>
    <property type="evidence" value="ECO:0007669"/>
    <property type="project" value="InterPro"/>
</dbReference>
<evidence type="ECO:0000256" key="3">
    <source>
        <dbReference type="SAM" id="MobiDB-lite"/>
    </source>
</evidence>
<dbReference type="Gene3D" id="4.10.60.10">
    <property type="entry name" value="Zinc finger, CCHC-type"/>
    <property type="match status" value="1"/>
</dbReference>
<dbReference type="SUPFAM" id="SSF57756">
    <property type="entry name" value="Retrovirus zinc finger-like domains"/>
    <property type="match status" value="1"/>
</dbReference>
<feature type="coiled-coil region" evidence="2">
    <location>
        <begin position="166"/>
        <end position="193"/>
    </location>
</feature>
<dbReference type="PROSITE" id="PS50158">
    <property type="entry name" value="ZF_CCHC"/>
    <property type="match status" value="1"/>
</dbReference>
<dbReference type="OrthoDB" id="3863715at2759"/>
<proteinExistence type="predicted"/>
<dbReference type="InterPro" id="IPR001878">
    <property type="entry name" value="Znf_CCHC"/>
</dbReference>
<protein>
    <submittedName>
        <fullName evidence="5">13248_t:CDS:1</fullName>
    </submittedName>
</protein>
<organism evidence="5 6">
    <name type="scientific">Cetraspora pellucida</name>
    <dbReference type="NCBI Taxonomy" id="1433469"/>
    <lineage>
        <taxon>Eukaryota</taxon>
        <taxon>Fungi</taxon>
        <taxon>Fungi incertae sedis</taxon>
        <taxon>Mucoromycota</taxon>
        <taxon>Glomeromycotina</taxon>
        <taxon>Glomeromycetes</taxon>
        <taxon>Diversisporales</taxon>
        <taxon>Gigasporaceae</taxon>
        <taxon>Cetraspora</taxon>
    </lineage>
</organism>
<dbReference type="SMART" id="SM00343">
    <property type="entry name" value="ZnF_C2HC"/>
    <property type="match status" value="1"/>
</dbReference>
<evidence type="ECO:0000256" key="2">
    <source>
        <dbReference type="SAM" id="Coils"/>
    </source>
</evidence>
<name>A0A9N9GE02_9GLOM</name>